<dbReference type="EMBL" id="CAOF01000015">
    <property type="protein sequence ID" value="CCO44430.1"/>
    <property type="molecule type" value="Genomic_DNA"/>
</dbReference>
<accession>A0AAV2VIF9</accession>
<proteinExistence type="predicted"/>
<protein>
    <submittedName>
        <fullName evidence="2">ABC-type branched-chain amino acid transport systems, periplasmic component</fullName>
    </submittedName>
</protein>
<dbReference type="Pfam" id="PF13433">
    <property type="entry name" value="Peripla_BP_5"/>
    <property type="match status" value="1"/>
</dbReference>
<keyword evidence="1" id="KW-0812">Transmembrane</keyword>
<comment type="caution">
    <text evidence="2">The sequence shown here is derived from an EMBL/GenBank/DDBJ whole genome shotgun (WGS) entry which is preliminary data.</text>
</comment>
<sequence length="360" mass="40103">MNTIPVGVLYSSQSQYRKVSYQTLIGTQFGIAQVNANPHFDFKLGAVHKDPFGQKNIYINHARQLQKQGIEHLFGTTTIDSRLRVLESMEGDSALLWSSALSGKQQHFDSLVEFGASPDSYLLPLLEYAFQEEGTKCAIVSPNDQLGWELSEMTTSYVKTGGGTLTFDNYYREGCRTFHYTIRSLLTHRPDFVVNHLMGEASYAFLTELNRDWDGRPLTVLCSHMSRSESVALGKLDKIRVLNASCFFEPVNPLFTQRVYRDLSKVYVSGGFVSAYLSVLAFGYAVNLAKSTEPGAVRQVLGKVHLPTPFGDSASVFEQRIDLPTYLAELSGDNVTLIQASSDTSMRPAYTAKSNRLVLE</sequence>
<keyword evidence="1" id="KW-1133">Transmembrane helix</keyword>
<evidence type="ECO:0000256" key="1">
    <source>
        <dbReference type="SAM" id="Phobius"/>
    </source>
</evidence>
<keyword evidence="1" id="KW-0472">Membrane</keyword>
<evidence type="ECO:0000313" key="3">
    <source>
        <dbReference type="Proteomes" id="UP000018211"/>
    </source>
</evidence>
<dbReference type="AlphaFoldDB" id="A0AAV2VIF9"/>
<name>A0AAV2VIF9_9VIBR</name>
<dbReference type="Proteomes" id="UP000018211">
    <property type="component" value="Unassembled WGS sequence"/>
</dbReference>
<dbReference type="Gene3D" id="3.40.50.2300">
    <property type="match status" value="2"/>
</dbReference>
<feature type="transmembrane region" description="Helical" evidence="1">
    <location>
        <begin position="266"/>
        <end position="289"/>
    </location>
</feature>
<dbReference type="InterPro" id="IPR028082">
    <property type="entry name" value="Peripla_BP_I"/>
</dbReference>
<dbReference type="PANTHER" id="PTHR47628:SF1">
    <property type="entry name" value="ALIPHATIC AMIDASE EXPRESSION-REGULATING PROTEIN"/>
    <property type="match status" value="1"/>
</dbReference>
<dbReference type="PANTHER" id="PTHR47628">
    <property type="match status" value="1"/>
</dbReference>
<organism evidence="2 3">
    <name type="scientific">Vibrio nigripulchritudo SOn1</name>
    <dbReference type="NCBI Taxonomy" id="1238450"/>
    <lineage>
        <taxon>Bacteria</taxon>
        <taxon>Pseudomonadati</taxon>
        <taxon>Pseudomonadota</taxon>
        <taxon>Gammaproteobacteria</taxon>
        <taxon>Vibrionales</taxon>
        <taxon>Vibrionaceae</taxon>
        <taxon>Vibrio</taxon>
    </lineage>
</organism>
<gene>
    <name evidence="2" type="ORF">VIBNISOn1_1110003</name>
</gene>
<dbReference type="SUPFAM" id="SSF53822">
    <property type="entry name" value="Periplasmic binding protein-like I"/>
    <property type="match status" value="1"/>
</dbReference>
<reference evidence="2 3" key="1">
    <citation type="journal article" date="2013" name="ISME J.">
        <title>Comparative genomics of pathogenic lineages of Vibrio nigripulchritudo identifies virulence-associated traits.</title>
        <authorList>
            <person name="Goudenege D."/>
            <person name="Labreuche Y."/>
            <person name="Krin E."/>
            <person name="Ansquer D."/>
            <person name="Mangenot S."/>
            <person name="Calteau A."/>
            <person name="Medigue C."/>
            <person name="Mazel D."/>
            <person name="Polz M.F."/>
            <person name="Le Roux F."/>
        </authorList>
    </citation>
    <scope>NUCLEOTIDE SEQUENCE [LARGE SCALE GENOMIC DNA]</scope>
    <source>
        <strain evidence="2 3">SOn1</strain>
    </source>
</reference>
<evidence type="ECO:0000313" key="2">
    <source>
        <dbReference type="EMBL" id="CCO44430.1"/>
    </source>
</evidence>